<reference evidence="3 4" key="1">
    <citation type="submission" date="2018-08" db="EMBL/GenBank/DDBJ databases">
        <title>Bacillus chawlae sp. nov., Bacillus glennii sp. nov., and Bacillus saganii sp. nov. Isolated from the Vehicle Assembly Building at Kennedy Space Center where the Viking Spacecraft were Assembled.</title>
        <authorList>
            <person name="Seuylemezian A."/>
            <person name="Vaishampayan P."/>
        </authorList>
    </citation>
    <scope>NUCLEOTIDE SEQUENCE [LARGE SCALE GENOMIC DNA]</scope>
    <source>
        <strain evidence="3 4">V44-8</strain>
    </source>
</reference>
<dbReference type="PANTHER" id="PTHR43244:SF1">
    <property type="entry name" value="5,10-METHYLENETETRAHYDROMETHANOPTERIN REDUCTASE"/>
    <property type="match status" value="1"/>
</dbReference>
<comment type="caution">
    <text evidence="3">The sequence shown here is derived from an EMBL/GenBank/DDBJ whole genome shotgun (WGS) entry which is preliminary data.</text>
</comment>
<dbReference type="PANTHER" id="PTHR43244">
    <property type="match status" value="1"/>
</dbReference>
<dbReference type="GO" id="GO:0016705">
    <property type="term" value="F:oxidoreductase activity, acting on paired donors, with incorporation or reduction of molecular oxygen"/>
    <property type="evidence" value="ECO:0007669"/>
    <property type="project" value="InterPro"/>
</dbReference>
<evidence type="ECO:0000259" key="2">
    <source>
        <dbReference type="Pfam" id="PF00296"/>
    </source>
</evidence>
<feature type="domain" description="Luciferase-like" evidence="2">
    <location>
        <begin position="12"/>
        <end position="305"/>
    </location>
</feature>
<dbReference type="RefSeq" id="WP_117321327.1">
    <property type="nucleotide sequence ID" value="NZ_QVTD01000003.1"/>
</dbReference>
<dbReference type="EMBL" id="QVTD01000003">
    <property type="protein sequence ID" value="RFU65151.1"/>
    <property type="molecule type" value="Genomic_DNA"/>
</dbReference>
<accession>A0A372LFS8</accession>
<dbReference type="OrthoDB" id="9814695at2"/>
<proteinExistence type="predicted"/>
<dbReference type="CDD" id="cd01097">
    <property type="entry name" value="Tetrahydromethanopterin_reductase"/>
    <property type="match status" value="1"/>
</dbReference>
<evidence type="ECO:0000256" key="1">
    <source>
        <dbReference type="ARBA" id="ARBA00023002"/>
    </source>
</evidence>
<evidence type="ECO:0000313" key="3">
    <source>
        <dbReference type="EMBL" id="RFU65151.1"/>
    </source>
</evidence>
<dbReference type="AlphaFoldDB" id="A0A372LFS8"/>
<dbReference type="Pfam" id="PF00296">
    <property type="entry name" value="Bac_luciferase"/>
    <property type="match status" value="1"/>
</dbReference>
<organism evidence="3 4">
    <name type="scientific">Peribacillus glennii</name>
    <dbReference type="NCBI Taxonomy" id="2303991"/>
    <lineage>
        <taxon>Bacteria</taxon>
        <taxon>Bacillati</taxon>
        <taxon>Bacillota</taxon>
        <taxon>Bacilli</taxon>
        <taxon>Bacillales</taxon>
        <taxon>Bacillaceae</taxon>
        <taxon>Peribacillus</taxon>
    </lineage>
</organism>
<dbReference type="SUPFAM" id="SSF51679">
    <property type="entry name" value="Bacterial luciferase-like"/>
    <property type="match status" value="1"/>
</dbReference>
<dbReference type="InterPro" id="IPR011251">
    <property type="entry name" value="Luciferase-like_dom"/>
</dbReference>
<protein>
    <submittedName>
        <fullName evidence="3">LLM class flavin-dependent oxidoreductase</fullName>
    </submittedName>
</protein>
<name>A0A372LFS8_9BACI</name>
<sequence>MEFGVGLLGKYNYKTLISLAQRVEEKGYDQIWMPDERFYRECYSQLAVIAQNTTRVKLGTAVTDPYSRHPAMTAAALASVDEISDGRMHLGYGAGVSGFAEMGIKREKPARALREAVNIIRPLLKGERVTVEGEIIQVKGAKLDFTPLRPDIPILIAGAAPLVLKTAGRVADGVILGDYASPDVVQWGLQQVEGGAKESGRSLQDLHKTVWLQTFIHPDGKVARDNARWMVAFVLWGTKAFHDKLGIELPSELKENLNFDYHLSPEAAGEVGKLVPDELVRKFSLAGSPEEIAEQINELKSIGIQQVAIHPWSFADMSSEQAIELFAEKVIPNFRFEYGKR</sequence>
<evidence type="ECO:0000313" key="4">
    <source>
        <dbReference type="Proteomes" id="UP000262939"/>
    </source>
</evidence>
<keyword evidence="4" id="KW-1185">Reference proteome</keyword>
<gene>
    <name evidence="3" type="ORF">D0466_04375</name>
</gene>
<dbReference type="InterPro" id="IPR036661">
    <property type="entry name" value="Luciferase-like_sf"/>
</dbReference>
<keyword evidence="1" id="KW-0560">Oxidoreductase</keyword>
<dbReference type="InterPro" id="IPR050564">
    <property type="entry name" value="F420-G6PD/mer"/>
</dbReference>
<dbReference type="Gene3D" id="3.20.20.30">
    <property type="entry name" value="Luciferase-like domain"/>
    <property type="match status" value="1"/>
</dbReference>
<dbReference type="Proteomes" id="UP000262939">
    <property type="component" value="Unassembled WGS sequence"/>
</dbReference>